<proteinExistence type="predicted"/>
<dbReference type="Proteomes" id="UP000044806">
    <property type="component" value="Unassembled WGS sequence"/>
</dbReference>
<sequence length="35" mass="4053">MFWPITMLENMKKTNPTIANESRVNAIQLPMLTDC</sequence>
<dbReference type="AlphaFoldDB" id="A0A655RFJ8"/>
<name>A0A655RFJ8_VIBCL</name>
<evidence type="ECO:0000313" key="1">
    <source>
        <dbReference type="EMBL" id="CSB08700.1"/>
    </source>
</evidence>
<organism evidence="1 2">
    <name type="scientific">Vibrio cholerae</name>
    <dbReference type="NCBI Taxonomy" id="666"/>
    <lineage>
        <taxon>Bacteria</taxon>
        <taxon>Pseudomonadati</taxon>
        <taxon>Pseudomonadota</taxon>
        <taxon>Gammaproteobacteria</taxon>
        <taxon>Vibrionales</taxon>
        <taxon>Vibrionaceae</taxon>
        <taxon>Vibrio</taxon>
    </lineage>
</organism>
<dbReference type="EMBL" id="CWOW01000023">
    <property type="protein sequence ID" value="CSB08700.1"/>
    <property type="molecule type" value="Genomic_DNA"/>
</dbReference>
<accession>A0A655RFJ8</accession>
<evidence type="ECO:0000313" key="2">
    <source>
        <dbReference type="Proteomes" id="UP000044806"/>
    </source>
</evidence>
<reference evidence="1 2" key="1">
    <citation type="submission" date="2015-07" db="EMBL/GenBank/DDBJ databases">
        <authorList>
            <consortium name="Pathogen Informatics"/>
        </authorList>
    </citation>
    <scope>NUCLEOTIDE SEQUENCE [LARGE SCALE GENOMIC DNA]</scope>
    <source>
        <strain evidence="1 2">A51</strain>
    </source>
</reference>
<gene>
    <name evidence="1" type="ORF">ERS013165_03326</name>
</gene>
<protein>
    <submittedName>
        <fullName evidence="1">Uncharacterized protein</fullName>
    </submittedName>
</protein>